<evidence type="ECO:0000313" key="3">
    <source>
        <dbReference type="EMBL" id="PIA51532.1"/>
    </source>
</evidence>
<dbReference type="EMBL" id="KZ305028">
    <property type="protein sequence ID" value="PIA51532.1"/>
    <property type="molecule type" value="Genomic_DNA"/>
</dbReference>
<reference evidence="3 4" key="1">
    <citation type="submission" date="2017-09" db="EMBL/GenBank/DDBJ databases">
        <title>WGS assembly of Aquilegia coerulea Goldsmith.</title>
        <authorList>
            <person name="Hodges S."/>
            <person name="Kramer E."/>
            <person name="Nordborg M."/>
            <person name="Tomkins J."/>
            <person name="Borevitz J."/>
            <person name="Derieg N."/>
            <person name="Yan J."/>
            <person name="Mihaltcheva S."/>
            <person name="Hayes R.D."/>
            <person name="Rokhsar D."/>
        </authorList>
    </citation>
    <scope>NUCLEOTIDE SEQUENCE [LARGE SCALE GENOMIC DNA]</scope>
    <source>
        <strain evidence="4">cv. Goldsmith</strain>
    </source>
</reference>
<dbReference type="AlphaFoldDB" id="A0A2G5E6Z1"/>
<keyword evidence="4" id="KW-1185">Reference proteome</keyword>
<evidence type="ECO:0000259" key="2">
    <source>
        <dbReference type="Pfam" id="PF14577"/>
    </source>
</evidence>
<dbReference type="InterPro" id="IPR027942">
    <property type="entry name" value="SEO_N"/>
</dbReference>
<evidence type="ECO:0008006" key="5">
    <source>
        <dbReference type="Google" id="ProtNLM"/>
    </source>
</evidence>
<accession>A0A2G5E6Z1</accession>
<dbReference type="InterPro" id="IPR027944">
    <property type="entry name" value="SEO_C"/>
</dbReference>
<dbReference type="GO" id="GO:0010088">
    <property type="term" value="P:phloem development"/>
    <property type="evidence" value="ECO:0007669"/>
    <property type="project" value="InterPro"/>
</dbReference>
<dbReference type="InterPro" id="IPR039299">
    <property type="entry name" value="SEOA"/>
</dbReference>
<name>A0A2G5E6Z1_AQUCA</name>
<dbReference type="Pfam" id="PF14576">
    <property type="entry name" value="SEO_N"/>
    <property type="match status" value="1"/>
</dbReference>
<dbReference type="OrthoDB" id="1670392at2759"/>
<dbReference type="STRING" id="218851.A0A2G5E6Z1"/>
<dbReference type="Proteomes" id="UP000230069">
    <property type="component" value="Unassembled WGS sequence"/>
</dbReference>
<sequence length="711" mass="81341">MYTDNNELLRSSFLSQEEDILVKMILLTHNPDGRQIDSQMLLRAMENVMFYATISSVSKTHLATMEIDIIYNNEVGDLHETLGQIIYTISKEVQCYCSGNRDLHTRTMMLFDMLGSFTWDAKMVIILAAFATNYGELLLIIQLYPQNPLAVLVAMLKQLPNNLSAFRPQLKALGMLVQSMVDATQCIIEFEALRLQHIKIDDKGTFTTKSDLYIAAYWVIRSTLTCSSLVTDLIANNQEQLLIVLNFSVHIYNDLTRVEFQPNMNLSSATIAAWELSSLVFKMRGICGYLRKQVTICHMQIEDKVHQKLLKLFREPQMDNQELLCTLFALKDDMPLKCSSVQHKLSVSKLLNKVVLLLISKPDILPIEDLIFLVQQTYSLPHHDDLESSYEIVWVPITSSSTWTDTDTEVFYHLSNTLPWYSLREPWLLGSEVVKYIKQVWNFVDEPLMVVLDPRGAVSSPNAISMVFIWGSMAYPFSIFREQQLWDEVNWSLKLILDEIDPLMSMKIEEGRTICLYGSDDLDWIREFTRKMKEVISTGVQLELVYVGKKKPGKSISYTLAAIAQENLSDYLSLYEIHLFWLRLESIQRSKHQIGMSTDTDRILKEVESLMSHEGNSWALLGEGLSPDTLLYHGSDILECINLFPVWAQNVGRVGFLGAMRSALEPPHLTKPCCRCNVVPYVEGSTEGTVVCEECKRPMEKFVLYQCQGNQ</sequence>
<proteinExistence type="predicted"/>
<dbReference type="InParanoid" id="A0A2G5E6Z1"/>
<dbReference type="PANTHER" id="PTHR33232:SF11">
    <property type="entry name" value="PROTEIN SIEVE ELEMENT OCCLUSION C"/>
    <property type="match status" value="1"/>
</dbReference>
<dbReference type="Pfam" id="PF14577">
    <property type="entry name" value="SEO_C"/>
    <property type="match status" value="1"/>
</dbReference>
<dbReference type="PANTHER" id="PTHR33232">
    <property type="entry name" value="PROTEIN SIEVE ELEMENT OCCLUSION B-LIKE"/>
    <property type="match status" value="1"/>
</dbReference>
<organism evidence="3 4">
    <name type="scientific">Aquilegia coerulea</name>
    <name type="common">Rocky mountain columbine</name>
    <dbReference type="NCBI Taxonomy" id="218851"/>
    <lineage>
        <taxon>Eukaryota</taxon>
        <taxon>Viridiplantae</taxon>
        <taxon>Streptophyta</taxon>
        <taxon>Embryophyta</taxon>
        <taxon>Tracheophyta</taxon>
        <taxon>Spermatophyta</taxon>
        <taxon>Magnoliopsida</taxon>
        <taxon>Ranunculales</taxon>
        <taxon>Ranunculaceae</taxon>
        <taxon>Thalictroideae</taxon>
        <taxon>Aquilegia</taxon>
    </lineage>
</organism>
<protein>
    <recommendedName>
        <fullName evidence="5">Sieve element occlusion N-terminal domain-containing protein</fullName>
    </recommendedName>
</protein>
<evidence type="ECO:0000259" key="1">
    <source>
        <dbReference type="Pfam" id="PF14576"/>
    </source>
</evidence>
<gene>
    <name evidence="3" type="ORF">AQUCO_01100412v1</name>
</gene>
<feature type="domain" description="Sieve element occlusion C-terminal" evidence="2">
    <location>
        <begin position="481"/>
        <end position="708"/>
    </location>
</feature>
<evidence type="ECO:0000313" key="4">
    <source>
        <dbReference type="Proteomes" id="UP000230069"/>
    </source>
</evidence>
<feature type="domain" description="Sieve element occlusion N-terminal" evidence="1">
    <location>
        <begin position="17"/>
        <end position="316"/>
    </location>
</feature>